<evidence type="ECO:0000313" key="10">
    <source>
        <dbReference type="Proteomes" id="UP001202479"/>
    </source>
</evidence>
<evidence type="ECO:0000313" key="9">
    <source>
        <dbReference type="EMBL" id="KAI3404514.1"/>
    </source>
</evidence>
<dbReference type="InterPro" id="IPR014306">
    <property type="entry name" value="Hydroxyisourate_hydrolase"/>
</dbReference>
<accession>A0AAI9WXX1</accession>
<dbReference type="Pfam" id="PF00576">
    <property type="entry name" value="Transthyretin"/>
    <property type="match status" value="1"/>
</dbReference>
<evidence type="ECO:0000256" key="5">
    <source>
        <dbReference type="ARBA" id="ARBA00022631"/>
    </source>
</evidence>
<name>A0AAI9WXX1_9ASCO</name>
<organism evidence="9 10">
    <name type="scientific">Candida oxycetoniae</name>
    <dbReference type="NCBI Taxonomy" id="497107"/>
    <lineage>
        <taxon>Eukaryota</taxon>
        <taxon>Fungi</taxon>
        <taxon>Dikarya</taxon>
        <taxon>Ascomycota</taxon>
        <taxon>Saccharomycotina</taxon>
        <taxon>Pichiomycetes</taxon>
        <taxon>Debaryomycetaceae</taxon>
        <taxon>Candida/Lodderomyces clade</taxon>
        <taxon>Candida</taxon>
    </lineage>
</organism>
<evidence type="ECO:0000256" key="7">
    <source>
        <dbReference type="RuleBase" id="RU361270"/>
    </source>
</evidence>
<reference evidence="9" key="1">
    <citation type="journal article" date="2022" name="DNA Res.">
        <title>Genome analysis of five recently described species of the CUG-Ser clade uncovers Candida theae as a new hybrid lineage with pathogenic potential in the Candida parapsilosis species complex.</title>
        <authorList>
            <person name="Mixao V."/>
            <person name="Del Olmo V."/>
            <person name="Hegedusova E."/>
            <person name="Saus E."/>
            <person name="Pryszcz L."/>
            <person name="Cillingova A."/>
            <person name="Nosek J."/>
            <person name="Gabaldon T."/>
        </authorList>
    </citation>
    <scope>NUCLEOTIDE SEQUENCE</scope>
    <source>
        <strain evidence="9">CBS 10844</strain>
    </source>
</reference>
<comment type="caution">
    <text evidence="9">The sequence shown here is derived from an EMBL/GenBank/DDBJ whole genome shotgun (WGS) entry which is preliminary data.</text>
</comment>
<dbReference type="CDD" id="cd05822">
    <property type="entry name" value="TLP_HIUase"/>
    <property type="match status" value="1"/>
</dbReference>
<dbReference type="AlphaFoldDB" id="A0AAI9WXX1"/>
<dbReference type="SMART" id="SM00095">
    <property type="entry name" value="TR_THY"/>
    <property type="match status" value="1"/>
</dbReference>
<dbReference type="PANTHER" id="PTHR10395">
    <property type="entry name" value="URICASE AND TRANSTHYRETIN-RELATED"/>
    <property type="match status" value="1"/>
</dbReference>
<dbReference type="GO" id="GO:0033971">
    <property type="term" value="F:hydroxyisourate hydrolase activity"/>
    <property type="evidence" value="ECO:0007669"/>
    <property type="project" value="UniProtKB-EC"/>
</dbReference>
<evidence type="ECO:0000256" key="4">
    <source>
        <dbReference type="ARBA" id="ARBA00011881"/>
    </source>
</evidence>
<evidence type="ECO:0000256" key="1">
    <source>
        <dbReference type="ARBA" id="ARBA00001043"/>
    </source>
</evidence>
<dbReference type="PANTHER" id="PTHR10395:SF7">
    <property type="entry name" value="5-HYDROXYISOURATE HYDROLASE"/>
    <property type="match status" value="1"/>
</dbReference>
<evidence type="ECO:0000259" key="8">
    <source>
        <dbReference type="SMART" id="SM00095"/>
    </source>
</evidence>
<dbReference type="RefSeq" id="XP_049180259.1">
    <property type="nucleotide sequence ID" value="XM_049323965.1"/>
</dbReference>
<dbReference type="InterPro" id="IPR023416">
    <property type="entry name" value="Transthyretin/HIU_hydrolase_d"/>
</dbReference>
<sequence length="132" mass="14977">MPDPITCHVLDTNRGKPAESVIAQLYNISSTTNHENVKPFALSKTNSDGRITTWSFDPDVDYESTGVVNNKWEKLVPGQYKIKFLTSKYFKAIGGETFFPFVEIAFEVTNNSEHYHIPLLLSNFSYTTYRGS</sequence>
<dbReference type="EC" id="3.5.2.17" evidence="7"/>
<comment type="catalytic activity">
    <reaction evidence="1 7">
        <text>5-hydroxyisourate + H2O = 5-hydroxy-2-oxo-4-ureido-2,5-dihydro-1H-imidazole-5-carboxylate + H(+)</text>
        <dbReference type="Rhea" id="RHEA:23736"/>
        <dbReference type="ChEBI" id="CHEBI:15377"/>
        <dbReference type="ChEBI" id="CHEBI:15378"/>
        <dbReference type="ChEBI" id="CHEBI:18072"/>
        <dbReference type="ChEBI" id="CHEBI:58639"/>
        <dbReference type="EC" id="3.5.2.17"/>
    </reaction>
</comment>
<dbReference type="Proteomes" id="UP001202479">
    <property type="component" value="Unassembled WGS sequence"/>
</dbReference>
<dbReference type="Gene3D" id="2.60.40.180">
    <property type="entry name" value="Transthyretin/hydroxyisourate hydrolase domain"/>
    <property type="match status" value="1"/>
</dbReference>
<dbReference type="GeneID" id="73380323"/>
<dbReference type="EMBL" id="JAHUZD010000095">
    <property type="protein sequence ID" value="KAI3404514.1"/>
    <property type="molecule type" value="Genomic_DNA"/>
</dbReference>
<feature type="domain" description="Transthyretin/hydroxyisourate hydrolase" evidence="8">
    <location>
        <begin position="4"/>
        <end position="131"/>
    </location>
</feature>
<gene>
    <name evidence="9" type="ORF">KGF56_002706</name>
</gene>
<keyword evidence="10" id="KW-1185">Reference proteome</keyword>
<keyword evidence="5 7" id="KW-0659">Purine metabolism</keyword>
<evidence type="ECO:0000256" key="6">
    <source>
        <dbReference type="ARBA" id="ARBA00022801"/>
    </source>
</evidence>
<comment type="function">
    <text evidence="2">Catalyzes the hydrolysis of 5-hydroxyisourate (HIU) to 2-oxo-4-hydroxy-4-carboxy-5-ureidoimidazoline (OHCU).</text>
</comment>
<dbReference type="NCBIfam" id="TIGR02962">
    <property type="entry name" value="hdxy_isourate"/>
    <property type="match status" value="1"/>
</dbReference>
<comment type="subunit">
    <text evidence="4 7">Homotetramer.</text>
</comment>
<protein>
    <recommendedName>
        <fullName evidence="7">5-hydroxyisourate hydrolase</fullName>
        <shortName evidence="7">HIU hydrolase</shortName>
        <shortName evidence="7">HIUHase</shortName>
        <ecNumber evidence="7">3.5.2.17</ecNumber>
    </recommendedName>
</protein>
<proteinExistence type="inferred from homology"/>
<dbReference type="SUPFAM" id="SSF49472">
    <property type="entry name" value="Transthyretin (synonym: prealbumin)"/>
    <property type="match status" value="1"/>
</dbReference>
<evidence type="ECO:0000256" key="2">
    <source>
        <dbReference type="ARBA" id="ARBA00002704"/>
    </source>
</evidence>
<keyword evidence="6 7" id="KW-0378">Hydrolase</keyword>
<evidence type="ECO:0000256" key="3">
    <source>
        <dbReference type="ARBA" id="ARBA00009850"/>
    </source>
</evidence>
<dbReference type="GO" id="GO:0006144">
    <property type="term" value="P:purine nucleobase metabolic process"/>
    <property type="evidence" value="ECO:0007669"/>
    <property type="project" value="UniProtKB-KW"/>
</dbReference>
<comment type="similarity">
    <text evidence="3 7">Belongs to the transthyretin family. 5-hydroxyisourate hydrolase subfamily.</text>
</comment>
<dbReference type="InterPro" id="IPR036817">
    <property type="entry name" value="Transthyretin/HIU_hydrolase_sf"/>
</dbReference>